<dbReference type="Pfam" id="PF10714">
    <property type="entry name" value="LEA_6"/>
    <property type="match status" value="1"/>
</dbReference>
<feature type="region of interest" description="Disordered" evidence="1">
    <location>
        <begin position="125"/>
        <end position="148"/>
    </location>
</feature>
<dbReference type="PANTHER" id="PTHR33922:SF2">
    <property type="entry name" value="OS07G0589600 PROTEIN"/>
    <property type="match status" value="1"/>
</dbReference>
<feature type="compositionally biased region" description="Acidic residues" evidence="1">
    <location>
        <begin position="103"/>
        <end position="112"/>
    </location>
</feature>
<comment type="caution">
    <text evidence="2">The sequence shown here is derived from an EMBL/GenBank/DDBJ whole genome shotgun (WGS) entry which is preliminary data.</text>
</comment>
<evidence type="ECO:0000313" key="3">
    <source>
        <dbReference type="Proteomes" id="UP000467840"/>
    </source>
</evidence>
<dbReference type="InterPro" id="IPR018930">
    <property type="entry name" value="LEA-18"/>
</dbReference>
<feature type="region of interest" description="Disordered" evidence="1">
    <location>
        <begin position="1"/>
        <end position="113"/>
    </location>
</feature>
<protein>
    <submittedName>
        <fullName evidence="2">Uncharacterized protein</fullName>
    </submittedName>
</protein>
<organism evidence="2 3">
    <name type="scientific">Hevea brasiliensis</name>
    <name type="common">Para rubber tree</name>
    <name type="synonym">Siphonia brasiliensis</name>
    <dbReference type="NCBI Taxonomy" id="3981"/>
    <lineage>
        <taxon>Eukaryota</taxon>
        <taxon>Viridiplantae</taxon>
        <taxon>Streptophyta</taxon>
        <taxon>Embryophyta</taxon>
        <taxon>Tracheophyta</taxon>
        <taxon>Spermatophyta</taxon>
        <taxon>Magnoliopsida</taxon>
        <taxon>eudicotyledons</taxon>
        <taxon>Gunneridae</taxon>
        <taxon>Pentapetalae</taxon>
        <taxon>rosids</taxon>
        <taxon>fabids</taxon>
        <taxon>Malpighiales</taxon>
        <taxon>Euphorbiaceae</taxon>
        <taxon>Crotonoideae</taxon>
        <taxon>Micrandreae</taxon>
        <taxon>Hevea</taxon>
    </lineage>
</organism>
<keyword evidence="3" id="KW-1185">Reference proteome</keyword>
<evidence type="ECO:0000313" key="2">
    <source>
        <dbReference type="EMBL" id="KAF2298130.1"/>
    </source>
</evidence>
<gene>
    <name evidence="2" type="ORF">GH714_015368</name>
</gene>
<proteinExistence type="predicted"/>
<dbReference type="PANTHER" id="PTHR33922">
    <property type="entry name" value="OS01G0888066 PROTEIN-RELATED"/>
    <property type="match status" value="1"/>
</dbReference>
<dbReference type="EMBL" id="JAAGAX010000011">
    <property type="protein sequence ID" value="KAF2298130.1"/>
    <property type="molecule type" value="Genomic_DNA"/>
</dbReference>
<evidence type="ECO:0000256" key="1">
    <source>
        <dbReference type="SAM" id="MobiDB-lite"/>
    </source>
</evidence>
<dbReference type="AlphaFoldDB" id="A0A6A6L9J6"/>
<feature type="compositionally biased region" description="Basic and acidic residues" evidence="1">
    <location>
        <begin position="80"/>
        <end position="102"/>
    </location>
</feature>
<feature type="compositionally biased region" description="Basic and acidic residues" evidence="1">
    <location>
        <begin position="1"/>
        <end position="24"/>
    </location>
</feature>
<reference evidence="2 3" key="1">
    <citation type="journal article" date="2020" name="Mol. Plant">
        <title>The Chromosome-Based Rubber Tree Genome Provides New Insights into Spurge Genome Evolution and Rubber Biosynthesis.</title>
        <authorList>
            <person name="Liu J."/>
            <person name="Shi C."/>
            <person name="Shi C.C."/>
            <person name="Li W."/>
            <person name="Zhang Q.J."/>
            <person name="Zhang Y."/>
            <person name="Li K."/>
            <person name="Lu H.F."/>
            <person name="Shi C."/>
            <person name="Zhu S.T."/>
            <person name="Xiao Z.Y."/>
            <person name="Nan H."/>
            <person name="Yue Y."/>
            <person name="Zhu X.G."/>
            <person name="Wu Y."/>
            <person name="Hong X.N."/>
            <person name="Fan G.Y."/>
            <person name="Tong Y."/>
            <person name="Zhang D."/>
            <person name="Mao C.L."/>
            <person name="Liu Y.L."/>
            <person name="Hao S.J."/>
            <person name="Liu W.Q."/>
            <person name="Lv M.Q."/>
            <person name="Zhang H.B."/>
            <person name="Liu Y."/>
            <person name="Hu-Tang G.R."/>
            <person name="Wang J.P."/>
            <person name="Wang J.H."/>
            <person name="Sun Y.H."/>
            <person name="Ni S.B."/>
            <person name="Chen W.B."/>
            <person name="Zhang X.C."/>
            <person name="Jiao Y.N."/>
            <person name="Eichler E.E."/>
            <person name="Li G.H."/>
            <person name="Liu X."/>
            <person name="Gao L.Z."/>
        </authorList>
    </citation>
    <scope>NUCLEOTIDE SEQUENCE [LARGE SCALE GENOMIC DNA]</scope>
    <source>
        <strain evidence="3">cv. GT1</strain>
        <tissue evidence="2">Leaf</tissue>
    </source>
</reference>
<sequence>MEKQQGQKMEKKAESDQEHKKAESLEGLPVEDSPYLQYENLEDYKQKGYGTQGHLQPKPGHGAGATDAPTLSGSSVPLESDVKMEANSAEEKWEHSCSHKEEEGEEEEEEEALSLCDLPVNLIKEENQSSKEAAQETEASQEDFDFGPWGGSLSTSSEICAADDIFFQGQILPFRLSVSSETGLTS</sequence>
<accession>A0A6A6L9J6</accession>
<dbReference type="Proteomes" id="UP000467840">
    <property type="component" value="Chromosome 1"/>
</dbReference>
<name>A0A6A6L9J6_HEVBR</name>